<dbReference type="PRINTS" id="PR00248">
    <property type="entry name" value="GPCRMGR"/>
</dbReference>
<sequence>MPKNYQIVLAFAFAIHEINKNAKLLPNITLGSKIYDNSFNSMRACANILDLLFMGDLCNYNCGRENRLMAIIEGLSFHASMQMANLLNTYKIPQLFSALRSIHFNNSAGEEIFFDENGDLAGGYDIINLVTFSNQTFHRVQVGKIDVEAPAGKQFFINGSLIVQFPMLDVLRGATLVIAGLLGRRNMFVAMNVLRALKGEFQAIWLFSALRNIHFNNSAGEEIFFDENGDLTGGYDIINLVTFSNQTFQRVQVGKIDVKAPAGKQFFINGSAIVWNHKFQKV</sequence>
<dbReference type="InterPro" id="IPR028082">
    <property type="entry name" value="Peripla_BP_I"/>
</dbReference>
<reference evidence="8 9" key="1">
    <citation type="journal article" date="2022" name="Gigascience">
        <title>A chromosome-level genome assembly and annotation of the desert horned lizard, Phrynosoma platyrhinos, provides insight into chromosomal rearrangements among reptiles.</title>
        <authorList>
            <person name="Koochekian N."/>
            <person name="Ascanio A."/>
            <person name="Farleigh K."/>
            <person name="Card D.C."/>
            <person name="Schield D.R."/>
            <person name="Castoe T.A."/>
            <person name="Jezkova T."/>
        </authorList>
    </citation>
    <scope>NUCLEOTIDE SEQUENCE [LARGE SCALE GENOMIC DNA]</scope>
    <source>
        <strain evidence="8">NK-2021</strain>
    </source>
</reference>
<evidence type="ECO:0000313" key="9">
    <source>
        <dbReference type="Proteomes" id="UP000826234"/>
    </source>
</evidence>
<keyword evidence="6" id="KW-0325">Glycoprotein</keyword>
<feature type="domain" description="Receptor ligand binding region" evidence="7">
    <location>
        <begin position="9"/>
        <end position="97"/>
    </location>
</feature>
<proteinExistence type="predicted"/>
<keyword evidence="3" id="KW-1133">Transmembrane helix</keyword>
<evidence type="ECO:0000256" key="1">
    <source>
        <dbReference type="ARBA" id="ARBA00004141"/>
    </source>
</evidence>
<name>A0ABQ7T971_PHRPL</name>
<evidence type="ECO:0000256" key="6">
    <source>
        <dbReference type="ARBA" id="ARBA00023180"/>
    </source>
</evidence>
<protein>
    <recommendedName>
        <fullName evidence="7">Receptor ligand binding region domain-containing protein</fullName>
    </recommendedName>
</protein>
<keyword evidence="5" id="KW-0675">Receptor</keyword>
<gene>
    <name evidence="8" type="ORF">JD844_001183</name>
</gene>
<dbReference type="InterPro" id="IPR001828">
    <property type="entry name" value="ANF_lig-bd_rcpt"/>
</dbReference>
<evidence type="ECO:0000256" key="2">
    <source>
        <dbReference type="ARBA" id="ARBA00022692"/>
    </source>
</evidence>
<dbReference type="EMBL" id="JAIPUX010000521">
    <property type="protein sequence ID" value="KAH0626279.1"/>
    <property type="molecule type" value="Genomic_DNA"/>
</dbReference>
<evidence type="ECO:0000313" key="8">
    <source>
        <dbReference type="EMBL" id="KAH0626279.1"/>
    </source>
</evidence>
<dbReference type="PANTHER" id="PTHR24061:SF599">
    <property type="entry name" value="G-PROTEIN COUPLED RECEPTORS FAMILY 3 PROFILE DOMAIN-CONTAINING PROTEIN"/>
    <property type="match status" value="1"/>
</dbReference>
<dbReference type="Pfam" id="PF01094">
    <property type="entry name" value="ANF_receptor"/>
    <property type="match status" value="1"/>
</dbReference>
<dbReference type="InterPro" id="IPR000337">
    <property type="entry name" value="GPCR_3"/>
</dbReference>
<comment type="caution">
    <text evidence="8">The sequence shown here is derived from an EMBL/GenBank/DDBJ whole genome shotgun (WGS) entry which is preliminary data.</text>
</comment>
<dbReference type="Proteomes" id="UP000826234">
    <property type="component" value="Unassembled WGS sequence"/>
</dbReference>
<dbReference type="SUPFAM" id="SSF53822">
    <property type="entry name" value="Periplasmic binding protein-like I"/>
    <property type="match status" value="3"/>
</dbReference>
<organism evidence="8 9">
    <name type="scientific">Phrynosoma platyrhinos</name>
    <name type="common">Desert horned lizard</name>
    <dbReference type="NCBI Taxonomy" id="52577"/>
    <lineage>
        <taxon>Eukaryota</taxon>
        <taxon>Metazoa</taxon>
        <taxon>Chordata</taxon>
        <taxon>Craniata</taxon>
        <taxon>Vertebrata</taxon>
        <taxon>Euteleostomi</taxon>
        <taxon>Lepidosauria</taxon>
        <taxon>Squamata</taxon>
        <taxon>Bifurcata</taxon>
        <taxon>Unidentata</taxon>
        <taxon>Episquamata</taxon>
        <taxon>Toxicofera</taxon>
        <taxon>Iguania</taxon>
        <taxon>Phrynosomatidae</taxon>
        <taxon>Phrynosomatinae</taxon>
        <taxon>Phrynosoma</taxon>
    </lineage>
</organism>
<keyword evidence="4" id="KW-0472">Membrane</keyword>
<evidence type="ECO:0000256" key="3">
    <source>
        <dbReference type="ARBA" id="ARBA00022989"/>
    </source>
</evidence>
<accession>A0ABQ7T971</accession>
<keyword evidence="2" id="KW-0812">Transmembrane</keyword>
<comment type="subcellular location">
    <subcellularLocation>
        <location evidence="1">Membrane</location>
        <topology evidence="1">Multi-pass membrane protein</topology>
    </subcellularLocation>
</comment>
<evidence type="ECO:0000256" key="4">
    <source>
        <dbReference type="ARBA" id="ARBA00023136"/>
    </source>
</evidence>
<evidence type="ECO:0000256" key="5">
    <source>
        <dbReference type="ARBA" id="ARBA00023170"/>
    </source>
</evidence>
<evidence type="ECO:0000259" key="7">
    <source>
        <dbReference type="Pfam" id="PF01094"/>
    </source>
</evidence>
<keyword evidence="9" id="KW-1185">Reference proteome</keyword>
<dbReference type="Gene3D" id="3.40.50.2300">
    <property type="match status" value="4"/>
</dbReference>
<dbReference type="PANTHER" id="PTHR24061">
    <property type="entry name" value="CALCIUM-SENSING RECEPTOR-RELATED"/>
    <property type="match status" value="1"/>
</dbReference>
<dbReference type="InterPro" id="IPR000068">
    <property type="entry name" value="GPCR_3_Ca_sens_rcpt-rel"/>
</dbReference>